<dbReference type="Proteomes" id="UP001157126">
    <property type="component" value="Unassembled WGS sequence"/>
</dbReference>
<feature type="transmembrane region" description="Helical" evidence="9">
    <location>
        <begin position="259"/>
        <end position="285"/>
    </location>
</feature>
<dbReference type="InterPro" id="IPR000540">
    <property type="entry name" value="Flag_MotA_CS"/>
</dbReference>
<feature type="transmembrane region" description="Helical" evidence="9">
    <location>
        <begin position="88"/>
        <end position="106"/>
    </location>
</feature>
<dbReference type="InterPro" id="IPR009384">
    <property type="entry name" value="SwrD-like"/>
</dbReference>
<evidence type="ECO:0000256" key="6">
    <source>
        <dbReference type="ARBA" id="ARBA00022989"/>
    </source>
</evidence>
<name>A0ABQ6IT11_9MICO</name>
<accession>A0ABQ6IT11</accession>
<feature type="transmembrane region" description="Helical" evidence="9">
    <location>
        <begin position="118"/>
        <end position="138"/>
    </location>
</feature>
<keyword evidence="12" id="KW-1185">Reference proteome</keyword>
<dbReference type="InterPro" id="IPR002898">
    <property type="entry name" value="MotA_ExbB_proton_chnl"/>
</dbReference>
<evidence type="ECO:0000256" key="8">
    <source>
        <dbReference type="SAM" id="MobiDB-lite"/>
    </source>
</evidence>
<evidence type="ECO:0000256" key="7">
    <source>
        <dbReference type="ARBA" id="ARBA00023136"/>
    </source>
</evidence>
<dbReference type="EMBL" id="BSUO01000001">
    <property type="protein sequence ID" value="GMA41050.1"/>
    <property type="molecule type" value="Genomic_DNA"/>
</dbReference>
<proteinExistence type="inferred from homology"/>
<feature type="region of interest" description="Disordered" evidence="8">
    <location>
        <begin position="65"/>
        <end position="86"/>
    </location>
</feature>
<reference evidence="12" key="1">
    <citation type="journal article" date="2019" name="Int. J. Syst. Evol. Microbiol.">
        <title>The Global Catalogue of Microorganisms (GCM) 10K type strain sequencing project: providing services to taxonomists for standard genome sequencing and annotation.</title>
        <authorList>
            <consortium name="The Broad Institute Genomics Platform"/>
            <consortium name="The Broad Institute Genome Sequencing Center for Infectious Disease"/>
            <person name="Wu L."/>
            <person name="Ma J."/>
        </authorList>
    </citation>
    <scope>NUCLEOTIDE SEQUENCE [LARGE SCALE GENOMIC DNA]</scope>
    <source>
        <strain evidence="12">NBRC 113072</strain>
    </source>
</reference>
<evidence type="ECO:0000256" key="2">
    <source>
        <dbReference type="ARBA" id="ARBA00008038"/>
    </source>
</evidence>
<dbReference type="Pfam" id="PF01618">
    <property type="entry name" value="MotA_ExbB"/>
    <property type="match status" value="1"/>
</dbReference>
<organism evidence="11 12">
    <name type="scientific">Mobilicoccus caccae</name>
    <dbReference type="NCBI Taxonomy" id="1859295"/>
    <lineage>
        <taxon>Bacteria</taxon>
        <taxon>Bacillati</taxon>
        <taxon>Actinomycetota</taxon>
        <taxon>Actinomycetes</taxon>
        <taxon>Micrococcales</taxon>
        <taxon>Dermatophilaceae</taxon>
        <taxon>Mobilicoccus</taxon>
    </lineage>
</organism>
<comment type="similarity">
    <text evidence="2">Belongs to the MotA family.</text>
</comment>
<comment type="caution">
    <text evidence="11">The sequence shown here is derived from an EMBL/GenBank/DDBJ whole genome shotgun (WGS) entry which is preliminary data.</text>
</comment>
<evidence type="ECO:0000313" key="11">
    <source>
        <dbReference type="EMBL" id="GMA41050.1"/>
    </source>
</evidence>
<feature type="domain" description="MotA/TolQ/ExbB proton channel" evidence="10">
    <location>
        <begin position="184"/>
        <end position="304"/>
    </location>
</feature>
<evidence type="ECO:0000259" key="10">
    <source>
        <dbReference type="Pfam" id="PF01618"/>
    </source>
</evidence>
<protein>
    <recommendedName>
        <fullName evidence="10">MotA/TolQ/ExbB proton channel domain-containing protein</fullName>
    </recommendedName>
</protein>
<keyword evidence="4" id="KW-1003">Cell membrane</keyword>
<keyword evidence="6 9" id="KW-1133">Transmembrane helix</keyword>
<evidence type="ECO:0000313" key="12">
    <source>
        <dbReference type="Proteomes" id="UP001157126"/>
    </source>
</evidence>
<comment type="subcellular location">
    <subcellularLocation>
        <location evidence="1">Cell membrane</location>
        <topology evidence="1">Multi-pass membrane protein</topology>
    </subcellularLocation>
</comment>
<dbReference type="Pfam" id="PF06289">
    <property type="entry name" value="FlbD"/>
    <property type="match status" value="1"/>
</dbReference>
<evidence type="ECO:0000256" key="4">
    <source>
        <dbReference type="ARBA" id="ARBA00022475"/>
    </source>
</evidence>
<evidence type="ECO:0000256" key="9">
    <source>
        <dbReference type="SAM" id="Phobius"/>
    </source>
</evidence>
<dbReference type="InterPro" id="IPR047055">
    <property type="entry name" value="MotA-like"/>
</dbReference>
<evidence type="ECO:0000256" key="3">
    <source>
        <dbReference type="ARBA" id="ARBA00022448"/>
    </source>
</evidence>
<dbReference type="RefSeq" id="WP_284304647.1">
    <property type="nucleotide sequence ID" value="NZ_BSUO01000001.1"/>
</dbReference>
<gene>
    <name evidence="11" type="ORF">GCM10025883_30950</name>
</gene>
<dbReference type="PROSITE" id="PS01307">
    <property type="entry name" value="MOTA"/>
    <property type="match status" value="1"/>
</dbReference>
<keyword evidence="3" id="KW-0813">Transport</keyword>
<feature type="compositionally biased region" description="Basic and acidic residues" evidence="8">
    <location>
        <begin position="70"/>
        <end position="86"/>
    </location>
</feature>
<evidence type="ECO:0000256" key="1">
    <source>
        <dbReference type="ARBA" id="ARBA00004651"/>
    </source>
</evidence>
<keyword evidence="5 9" id="KW-0812">Transmembrane</keyword>
<evidence type="ECO:0000256" key="5">
    <source>
        <dbReference type="ARBA" id="ARBA00022692"/>
    </source>
</evidence>
<sequence>MITVTRRNGTAFALNPDLIERVEATPDTVITLVSGTKYVVAESVDRIVEEVCAFRASVLIASAHPAPRSRRSDSDPSRPRRTEPMDKGTIIGIGVTFTGVIATAILDGVHLTSLLNPAAMMLIIVGTFGAAMGGLMFSEYKIAFGSMKTALTAKVPDASNLVDVIVKMADRARREGLLALEDMAKEIDDPLLKEGIQMTVDGTDADEIAELLEARIAAKKDHDKIGIAFHEAMGGYAPTLGVVGAVLGLIHALGNLDDVGALGGMIASAFVATLWGVLIANMAWLPMSGKLKRLSQLEVANMEMIVEGVLAVQAGTSPRMVEQKLRSALPGGGVTDAKEAKAA</sequence>
<keyword evidence="7 9" id="KW-0472">Membrane</keyword>
<feature type="transmembrane region" description="Helical" evidence="9">
    <location>
        <begin position="233"/>
        <end position="253"/>
    </location>
</feature>
<dbReference type="PANTHER" id="PTHR30433">
    <property type="entry name" value="CHEMOTAXIS PROTEIN MOTA"/>
    <property type="match status" value="1"/>
</dbReference>